<evidence type="ECO:0000256" key="2">
    <source>
        <dbReference type="ARBA" id="ARBA00004370"/>
    </source>
</evidence>
<evidence type="ECO:0000256" key="7">
    <source>
        <dbReference type="ARBA" id="ARBA00023012"/>
    </source>
</evidence>
<comment type="catalytic activity">
    <reaction evidence="1">
        <text>ATP + protein L-histidine = ADP + protein N-phospho-L-histidine.</text>
        <dbReference type="EC" id="2.7.13.3"/>
    </reaction>
</comment>
<dbReference type="AlphaFoldDB" id="A0A4S2BAW1"/>
<name>A0A4S2BAW1_9LACO</name>
<evidence type="ECO:0000256" key="4">
    <source>
        <dbReference type="ARBA" id="ARBA00022553"/>
    </source>
</evidence>
<evidence type="ECO:0000313" key="10">
    <source>
        <dbReference type="EMBL" id="TGY11508.1"/>
    </source>
</evidence>
<dbReference type="Gene3D" id="1.10.287.130">
    <property type="match status" value="1"/>
</dbReference>
<dbReference type="RefSeq" id="WP_135960678.1">
    <property type="nucleotide sequence ID" value="NZ_CAJSYX010000003.1"/>
</dbReference>
<dbReference type="InterPro" id="IPR050351">
    <property type="entry name" value="BphY/WalK/GraS-like"/>
</dbReference>
<dbReference type="InterPro" id="IPR003594">
    <property type="entry name" value="HATPase_dom"/>
</dbReference>
<keyword evidence="5" id="KW-0808">Transferase</keyword>
<dbReference type="GO" id="GO:0016036">
    <property type="term" value="P:cellular response to phosphate starvation"/>
    <property type="evidence" value="ECO:0007669"/>
    <property type="project" value="TreeGrafter"/>
</dbReference>
<accession>A0A4S2BAW1</accession>
<evidence type="ECO:0000256" key="5">
    <source>
        <dbReference type="ARBA" id="ARBA00022679"/>
    </source>
</evidence>
<comment type="subcellular location">
    <subcellularLocation>
        <location evidence="2">Membrane</location>
    </subcellularLocation>
</comment>
<evidence type="ECO:0000256" key="3">
    <source>
        <dbReference type="ARBA" id="ARBA00012438"/>
    </source>
</evidence>
<dbReference type="InterPro" id="IPR036097">
    <property type="entry name" value="HisK_dim/P_sf"/>
</dbReference>
<dbReference type="PANTHER" id="PTHR45453:SF1">
    <property type="entry name" value="PHOSPHATE REGULON SENSOR PROTEIN PHOR"/>
    <property type="match status" value="1"/>
</dbReference>
<evidence type="ECO:0000256" key="1">
    <source>
        <dbReference type="ARBA" id="ARBA00000085"/>
    </source>
</evidence>
<keyword evidence="6 10" id="KW-0418">Kinase</keyword>
<feature type="transmembrane region" description="Helical" evidence="8">
    <location>
        <begin position="115"/>
        <end position="139"/>
    </location>
</feature>
<gene>
    <name evidence="10" type="ORF">E5351_08730</name>
</gene>
<dbReference type="Proteomes" id="UP000309117">
    <property type="component" value="Unassembled WGS sequence"/>
</dbReference>
<sequence>MTLQNSRALYKNKQNIILGPSNPESIFQYRYFTVVIDKNNKKVLVNKPRDFQSNKQHINEKVDQILNQRKMEKGIIRLDRNNYAYQIFTDQFGQKNIVFLNTTLIYAHSWTLLRLAILLGFTALIIFAIILIIASGLAIRPIAEAYHKQQQFITNAGHELKTPLAIISANTEMEEMLGNESEWTKNTKEQTQRLTELINHLIALGRMSETGEIALSKINLSKIVESASRSFSSVMKQKDLTFKTKIQKDIFVSAEEKTLTELVNIFLDNAQKYCDPHGEVSIDLHKNKWNNNASLIISNTYAEGKNIDYSKFFDRFYREDKSHNNKKSGFGIGLSMARDLVHTFKGKIKVEYHGDMISFIISLKTLK</sequence>
<protein>
    <recommendedName>
        <fullName evidence="3">histidine kinase</fullName>
        <ecNumber evidence="3">2.7.13.3</ecNumber>
    </recommendedName>
</protein>
<dbReference type="InterPro" id="IPR003661">
    <property type="entry name" value="HisK_dim/P_dom"/>
</dbReference>
<comment type="caution">
    <text evidence="10">The sequence shown here is derived from an EMBL/GenBank/DDBJ whole genome shotgun (WGS) entry which is preliminary data.</text>
</comment>
<proteinExistence type="predicted"/>
<dbReference type="EC" id="2.7.13.3" evidence="3"/>
<dbReference type="PANTHER" id="PTHR45453">
    <property type="entry name" value="PHOSPHATE REGULON SENSOR PROTEIN PHOR"/>
    <property type="match status" value="1"/>
</dbReference>
<dbReference type="SMART" id="SM00388">
    <property type="entry name" value="HisKA"/>
    <property type="match status" value="1"/>
</dbReference>
<dbReference type="InterPro" id="IPR036890">
    <property type="entry name" value="HATPase_C_sf"/>
</dbReference>
<dbReference type="SUPFAM" id="SSF55874">
    <property type="entry name" value="ATPase domain of HSP90 chaperone/DNA topoisomerase II/histidine kinase"/>
    <property type="match status" value="1"/>
</dbReference>
<feature type="domain" description="Histidine kinase" evidence="9">
    <location>
        <begin position="155"/>
        <end position="367"/>
    </location>
</feature>
<evidence type="ECO:0000256" key="8">
    <source>
        <dbReference type="SAM" id="Phobius"/>
    </source>
</evidence>
<keyword evidence="8" id="KW-0472">Membrane</keyword>
<dbReference type="Gene3D" id="3.30.565.10">
    <property type="entry name" value="Histidine kinase-like ATPase, C-terminal domain"/>
    <property type="match status" value="1"/>
</dbReference>
<evidence type="ECO:0000256" key="6">
    <source>
        <dbReference type="ARBA" id="ARBA00022777"/>
    </source>
</evidence>
<dbReference type="GO" id="GO:0005886">
    <property type="term" value="C:plasma membrane"/>
    <property type="evidence" value="ECO:0007669"/>
    <property type="project" value="TreeGrafter"/>
</dbReference>
<evidence type="ECO:0000313" key="11">
    <source>
        <dbReference type="Proteomes" id="UP000309117"/>
    </source>
</evidence>
<dbReference type="GO" id="GO:0000155">
    <property type="term" value="F:phosphorelay sensor kinase activity"/>
    <property type="evidence" value="ECO:0007669"/>
    <property type="project" value="InterPro"/>
</dbReference>
<dbReference type="Pfam" id="PF02518">
    <property type="entry name" value="HATPase_c"/>
    <property type="match status" value="1"/>
</dbReference>
<keyword evidence="4" id="KW-0597">Phosphoprotein</keyword>
<keyword evidence="8" id="KW-0812">Transmembrane</keyword>
<dbReference type="SUPFAM" id="SSF47384">
    <property type="entry name" value="Homodimeric domain of signal transducing histidine kinase"/>
    <property type="match status" value="1"/>
</dbReference>
<keyword evidence="7" id="KW-0902">Two-component regulatory system</keyword>
<evidence type="ECO:0000259" key="9">
    <source>
        <dbReference type="PROSITE" id="PS50109"/>
    </source>
</evidence>
<dbReference type="PROSITE" id="PS50109">
    <property type="entry name" value="HIS_KIN"/>
    <property type="match status" value="1"/>
</dbReference>
<dbReference type="EMBL" id="SRYV01000018">
    <property type="protein sequence ID" value="TGY11508.1"/>
    <property type="molecule type" value="Genomic_DNA"/>
</dbReference>
<dbReference type="InterPro" id="IPR005467">
    <property type="entry name" value="His_kinase_dom"/>
</dbReference>
<keyword evidence="8" id="KW-1133">Transmembrane helix</keyword>
<dbReference type="SMART" id="SM00387">
    <property type="entry name" value="HATPase_c"/>
    <property type="match status" value="1"/>
</dbReference>
<reference evidence="10 11" key="1">
    <citation type="submission" date="2019-04" db="EMBL/GenBank/DDBJ databases">
        <title>Microbes associate with the intestines of laboratory mice.</title>
        <authorList>
            <person name="Navarre W."/>
            <person name="Wong E."/>
            <person name="Huang K."/>
            <person name="Tropini C."/>
            <person name="Ng K."/>
            <person name="Yu B."/>
        </authorList>
    </citation>
    <scope>NUCLEOTIDE SEQUENCE [LARGE SCALE GENOMIC DNA]</scope>
    <source>
        <strain evidence="10 11">NM61_E11</strain>
    </source>
</reference>
<dbReference type="Pfam" id="PF00512">
    <property type="entry name" value="HisKA"/>
    <property type="match status" value="1"/>
</dbReference>
<dbReference type="CDD" id="cd00082">
    <property type="entry name" value="HisKA"/>
    <property type="match status" value="1"/>
</dbReference>
<dbReference type="GO" id="GO:0004721">
    <property type="term" value="F:phosphoprotein phosphatase activity"/>
    <property type="evidence" value="ECO:0007669"/>
    <property type="project" value="TreeGrafter"/>
</dbReference>
<organism evidence="10 11">
    <name type="scientific">Lactobacillus intestinalis</name>
    <dbReference type="NCBI Taxonomy" id="151781"/>
    <lineage>
        <taxon>Bacteria</taxon>
        <taxon>Bacillati</taxon>
        <taxon>Bacillota</taxon>
        <taxon>Bacilli</taxon>
        <taxon>Lactobacillales</taxon>
        <taxon>Lactobacillaceae</taxon>
        <taxon>Lactobacillus</taxon>
    </lineage>
</organism>